<protein>
    <recommendedName>
        <fullName evidence="5">PEP-CTERM protein-sorting domain-containing protein</fullName>
    </recommendedName>
</protein>
<keyword evidence="1" id="KW-0472">Membrane</keyword>
<evidence type="ECO:0000256" key="2">
    <source>
        <dbReference type="SAM" id="SignalP"/>
    </source>
</evidence>
<keyword evidence="1" id="KW-0812">Transmembrane</keyword>
<evidence type="ECO:0000313" key="3">
    <source>
        <dbReference type="EMBL" id="MFC4258449.1"/>
    </source>
</evidence>
<evidence type="ECO:0000256" key="1">
    <source>
        <dbReference type="SAM" id="Phobius"/>
    </source>
</evidence>
<feature type="signal peptide" evidence="2">
    <location>
        <begin position="1"/>
        <end position="20"/>
    </location>
</feature>
<keyword evidence="4" id="KW-1185">Reference proteome</keyword>
<evidence type="ECO:0000313" key="4">
    <source>
        <dbReference type="Proteomes" id="UP001595798"/>
    </source>
</evidence>
<keyword evidence="2" id="KW-0732">Signal</keyword>
<name>A0ABV8QH79_9GAMM</name>
<dbReference type="Proteomes" id="UP001595798">
    <property type="component" value="Unassembled WGS sequence"/>
</dbReference>
<sequence length="194" mass="21111">MFRKFISALALITSSLAANAGLLHYDLNFESYDSEHSVKGTGFLLADTELNAVIGGQLASDEFVFSWSDASPQVLTRVGDYYGGDVVSAGLYNGVNENTGELGTLDLMFLLWPPVEGDAFADKLDHHFPEDIWSTIHVPSVLRGEGHWLNSPVDTHITLSEPVNMLYDVAGPSSFTLMVIGGLLIGMRRFRATA</sequence>
<evidence type="ECO:0008006" key="5">
    <source>
        <dbReference type="Google" id="ProtNLM"/>
    </source>
</evidence>
<accession>A0ABV8QH79</accession>
<feature type="chain" id="PRO_5047500052" description="PEP-CTERM protein-sorting domain-containing protein" evidence="2">
    <location>
        <begin position="21"/>
        <end position="194"/>
    </location>
</feature>
<keyword evidence="1" id="KW-1133">Transmembrane helix</keyword>
<feature type="transmembrane region" description="Helical" evidence="1">
    <location>
        <begin position="165"/>
        <end position="185"/>
    </location>
</feature>
<proteinExistence type="predicted"/>
<dbReference type="RefSeq" id="WP_379885971.1">
    <property type="nucleotide sequence ID" value="NZ_JBHSDI010000008.1"/>
</dbReference>
<gene>
    <name evidence="3" type="ORF">ACFOZ5_05285</name>
</gene>
<dbReference type="EMBL" id="JBHSDI010000008">
    <property type="protein sequence ID" value="MFC4258449.1"/>
    <property type="molecule type" value="Genomic_DNA"/>
</dbReference>
<comment type="caution">
    <text evidence="3">The sequence shown here is derived from an EMBL/GenBank/DDBJ whole genome shotgun (WGS) entry which is preliminary data.</text>
</comment>
<reference evidence="4" key="1">
    <citation type="journal article" date="2019" name="Int. J. Syst. Evol. Microbiol.">
        <title>The Global Catalogue of Microorganisms (GCM) 10K type strain sequencing project: providing services to taxonomists for standard genome sequencing and annotation.</title>
        <authorList>
            <consortium name="The Broad Institute Genomics Platform"/>
            <consortium name="The Broad Institute Genome Sequencing Center for Infectious Disease"/>
            <person name="Wu L."/>
            <person name="Ma J."/>
        </authorList>
    </citation>
    <scope>NUCLEOTIDE SEQUENCE [LARGE SCALE GENOMIC DNA]</scope>
    <source>
        <strain evidence="4">CECT 7297</strain>
    </source>
</reference>
<organism evidence="3 4">
    <name type="scientific">Marinobacter lacisalsi</name>
    <dbReference type="NCBI Taxonomy" id="475979"/>
    <lineage>
        <taxon>Bacteria</taxon>
        <taxon>Pseudomonadati</taxon>
        <taxon>Pseudomonadota</taxon>
        <taxon>Gammaproteobacteria</taxon>
        <taxon>Pseudomonadales</taxon>
        <taxon>Marinobacteraceae</taxon>
        <taxon>Marinobacter</taxon>
    </lineage>
</organism>